<dbReference type="PRINTS" id="PR00069">
    <property type="entry name" value="ALDKETRDTASE"/>
</dbReference>
<dbReference type="AlphaFoldDB" id="A0AAU9JLP3"/>
<evidence type="ECO:0000256" key="2">
    <source>
        <dbReference type="ARBA" id="ARBA00022857"/>
    </source>
</evidence>
<dbReference type="PANTHER" id="PTHR43827">
    <property type="entry name" value="2,5-DIKETO-D-GLUCONIC ACID REDUCTASE"/>
    <property type="match status" value="1"/>
</dbReference>
<dbReference type="Pfam" id="PF00248">
    <property type="entry name" value="Aldo_ket_red"/>
    <property type="match status" value="1"/>
</dbReference>
<evidence type="ECO:0000256" key="3">
    <source>
        <dbReference type="ARBA" id="ARBA00023002"/>
    </source>
</evidence>
<evidence type="ECO:0000256" key="1">
    <source>
        <dbReference type="ARBA" id="ARBA00007905"/>
    </source>
</evidence>
<feature type="binding site" evidence="5">
    <location>
        <position position="108"/>
    </location>
    <ligand>
        <name>substrate</name>
    </ligand>
</feature>
<dbReference type="InterPro" id="IPR036812">
    <property type="entry name" value="NAD(P)_OxRdtase_dom_sf"/>
</dbReference>
<feature type="site" description="Lowers pKa of active site Tyr" evidence="6">
    <location>
        <position position="75"/>
    </location>
</feature>
<proteinExistence type="inferred from homology"/>
<dbReference type="Proteomes" id="UP001162131">
    <property type="component" value="Unassembled WGS sequence"/>
</dbReference>
<evidence type="ECO:0000259" key="7">
    <source>
        <dbReference type="Pfam" id="PF00248"/>
    </source>
</evidence>
<feature type="active site" description="Proton donor" evidence="4">
    <location>
        <position position="52"/>
    </location>
</feature>
<dbReference type="InterPro" id="IPR018170">
    <property type="entry name" value="Aldo/ket_reductase_CS"/>
</dbReference>
<dbReference type="InterPro" id="IPR020471">
    <property type="entry name" value="AKR"/>
</dbReference>
<keyword evidence="9" id="KW-1185">Reference proteome</keyword>
<keyword evidence="3" id="KW-0560">Oxidoreductase</keyword>
<evidence type="ECO:0000256" key="4">
    <source>
        <dbReference type="PIRSR" id="PIRSR000097-1"/>
    </source>
</evidence>
<dbReference type="FunFam" id="3.20.20.100:FF:000015">
    <property type="entry name" value="Oxidoreductase, aldo/keto reductase family"/>
    <property type="match status" value="1"/>
</dbReference>
<dbReference type="EMBL" id="CAJZBQ010000043">
    <property type="protein sequence ID" value="CAG9327206.1"/>
    <property type="molecule type" value="Genomic_DNA"/>
</dbReference>
<gene>
    <name evidence="8" type="ORF">BSTOLATCC_MIC43246</name>
</gene>
<dbReference type="GO" id="GO:0016616">
    <property type="term" value="F:oxidoreductase activity, acting on the CH-OH group of donors, NAD or NADP as acceptor"/>
    <property type="evidence" value="ECO:0007669"/>
    <property type="project" value="UniProtKB-ARBA"/>
</dbReference>
<evidence type="ECO:0000256" key="6">
    <source>
        <dbReference type="PIRSR" id="PIRSR000097-3"/>
    </source>
</evidence>
<dbReference type="PIRSF" id="PIRSF000097">
    <property type="entry name" value="AKR"/>
    <property type="match status" value="1"/>
</dbReference>
<comment type="similarity">
    <text evidence="1">Belongs to the aldo/keto reductase family.</text>
</comment>
<feature type="domain" description="NADP-dependent oxidoreductase" evidence="7">
    <location>
        <begin position="19"/>
        <end position="271"/>
    </location>
</feature>
<evidence type="ECO:0000313" key="8">
    <source>
        <dbReference type="EMBL" id="CAG9327206.1"/>
    </source>
</evidence>
<keyword evidence="2" id="KW-0521">NADP</keyword>
<dbReference type="SUPFAM" id="SSF51430">
    <property type="entry name" value="NAD(P)-linked oxidoreductase"/>
    <property type="match status" value="1"/>
</dbReference>
<accession>A0AAU9JLP3</accession>
<dbReference type="CDD" id="cd19071">
    <property type="entry name" value="AKR_AKR1-5-like"/>
    <property type="match status" value="1"/>
</dbReference>
<dbReference type="Gene3D" id="3.20.20.100">
    <property type="entry name" value="NADP-dependent oxidoreductase domain"/>
    <property type="match status" value="1"/>
</dbReference>
<evidence type="ECO:0000256" key="5">
    <source>
        <dbReference type="PIRSR" id="PIRSR000097-2"/>
    </source>
</evidence>
<dbReference type="PANTHER" id="PTHR43827:SF3">
    <property type="entry name" value="NADP-DEPENDENT OXIDOREDUCTASE DOMAIN-CONTAINING PROTEIN"/>
    <property type="match status" value="1"/>
</dbReference>
<name>A0AAU9JLP3_9CILI</name>
<evidence type="ECO:0000313" key="9">
    <source>
        <dbReference type="Proteomes" id="UP001162131"/>
    </source>
</evidence>
<dbReference type="InterPro" id="IPR023210">
    <property type="entry name" value="NADP_OxRdtase_dom"/>
</dbReference>
<dbReference type="PROSITE" id="PS00798">
    <property type="entry name" value="ALDOKETO_REDUCTASE_1"/>
    <property type="match status" value="1"/>
</dbReference>
<organism evidence="8 9">
    <name type="scientific">Blepharisma stoltei</name>
    <dbReference type="NCBI Taxonomy" id="1481888"/>
    <lineage>
        <taxon>Eukaryota</taxon>
        <taxon>Sar</taxon>
        <taxon>Alveolata</taxon>
        <taxon>Ciliophora</taxon>
        <taxon>Postciliodesmatophora</taxon>
        <taxon>Heterotrichea</taxon>
        <taxon>Heterotrichida</taxon>
        <taxon>Blepharismidae</taxon>
        <taxon>Blepharisma</taxon>
    </lineage>
</organism>
<reference evidence="8" key="1">
    <citation type="submission" date="2021-09" db="EMBL/GenBank/DDBJ databases">
        <authorList>
            <consortium name="AG Swart"/>
            <person name="Singh M."/>
            <person name="Singh A."/>
            <person name="Seah K."/>
            <person name="Emmerich C."/>
        </authorList>
    </citation>
    <scope>NUCLEOTIDE SEQUENCE</scope>
    <source>
        <strain evidence="8">ATCC30299</strain>
    </source>
</reference>
<protein>
    <recommendedName>
        <fullName evidence="7">NADP-dependent oxidoreductase domain-containing protein</fullName>
    </recommendedName>
</protein>
<dbReference type="PROSITE" id="PS00063">
    <property type="entry name" value="ALDOKETO_REDUCTASE_3"/>
    <property type="match status" value="1"/>
</dbReference>
<dbReference type="PROSITE" id="PS00062">
    <property type="entry name" value="ALDOKETO_REDUCTASE_2"/>
    <property type="match status" value="1"/>
</dbReference>
<comment type="caution">
    <text evidence="8">The sequence shown here is derived from an EMBL/GenBank/DDBJ whole genome shotgun (WGS) entry which is preliminary data.</text>
</comment>
<sequence>MAILQKSILLRSGIEIPQIGFGTYQMKGPPCESAVEYALSVGYRHIDTAIFYQNERIIGRVIKPYERQKLFITSKIPPNLQGYDTAYNAVLSSIENLDTDYLDLVLIHWPGVSGNSPNDPKNAQTRLNTWRALEQLKKENKIRSIGVSNFLVSHLRKLMDHAEIIPDINQVEYHPLCQNQNLLEFCKENHIQIEAYSPLARGNEQLWSNRDVVRIARERSATIAQVLLKWGINKGFVVLPKSVTRERILENIQLDHFELSEHDMETLENLNQDLHTCWNPVNIL</sequence>